<gene>
    <name evidence="1" type="ORF">PY06042</name>
</gene>
<evidence type="ECO:0000313" key="2">
    <source>
        <dbReference type="Proteomes" id="UP000008553"/>
    </source>
</evidence>
<reference evidence="1 2" key="1">
    <citation type="journal article" date="2002" name="Nature">
        <title>Genome sequence and comparative analysis of the model rodent malaria parasite Plasmodium yoelii yoelii.</title>
        <authorList>
            <person name="Carlton J.M."/>
            <person name="Angiuoli S.V."/>
            <person name="Suh B.B."/>
            <person name="Kooij T.W."/>
            <person name="Pertea M."/>
            <person name="Silva J.C."/>
            <person name="Ermolaeva M.D."/>
            <person name="Allen J.E."/>
            <person name="Selengut J.D."/>
            <person name="Koo H.L."/>
            <person name="Peterson J.D."/>
            <person name="Pop M."/>
            <person name="Kosack D.S."/>
            <person name="Shumway M.F."/>
            <person name="Bidwell S.L."/>
            <person name="Shallom S.J."/>
            <person name="van Aken S.E."/>
            <person name="Riedmuller S.B."/>
            <person name="Feldblyum T.V."/>
            <person name="Cho J.K."/>
            <person name="Quackenbush J."/>
            <person name="Sedegah M."/>
            <person name="Shoaibi A."/>
            <person name="Cummings L.M."/>
            <person name="Florens L."/>
            <person name="Yates J.R."/>
            <person name="Raine J.D."/>
            <person name="Sinden R.E."/>
            <person name="Harris M.A."/>
            <person name="Cunningham D.A."/>
            <person name="Preiser P.R."/>
            <person name="Bergman L.W."/>
            <person name="Vaidya A.B."/>
            <person name="van Lin L.H."/>
            <person name="Janse C.J."/>
            <person name="Waters A.P."/>
            <person name="Smith H.O."/>
            <person name="White O.R."/>
            <person name="Salzberg S.L."/>
            <person name="Venter J.C."/>
            <person name="Fraser C.M."/>
            <person name="Hoffman S.L."/>
            <person name="Gardner M.J."/>
            <person name="Carucci D.J."/>
        </authorList>
    </citation>
    <scope>NUCLEOTIDE SEQUENCE [LARGE SCALE GENOMIC DNA]</scope>
    <source>
        <strain evidence="1 2">17XNL</strain>
    </source>
</reference>
<dbReference type="STRING" id="73239.Q7RBU4"/>
<sequence length="78" mass="9498">MINSKYENLKRYDLNLLKNEIFKKEKKEKNDLKNILFFPSLFWHNGNFCPPIPLIKYDENNYSFNVKDYIICSIHKHS</sequence>
<feature type="non-terminal residue" evidence="1">
    <location>
        <position position="78"/>
    </location>
</feature>
<comment type="caution">
    <text evidence="1">The sequence shown here is derived from an EMBL/GenBank/DDBJ whole genome shotgun (WGS) entry which is preliminary data.</text>
</comment>
<dbReference type="PaxDb" id="73239-Q7RBU4"/>
<evidence type="ECO:0000313" key="1">
    <source>
        <dbReference type="EMBL" id="EAA18190.1"/>
    </source>
</evidence>
<protein>
    <submittedName>
        <fullName evidence="1">Uncharacterized protein</fullName>
    </submittedName>
</protein>
<accession>Q7RBU4</accession>
<organism evidence="1 2">
    <name type="scientific">Plasmodium yoelii yoelii</name>
    <dbReference type="NCBI Taxonomy" id="73239"/>
    <lineage>
        <taxon>Eukaryota</taxon>
        <taxon>Sar</taxon>
        <taxon>Alveolata</taxon>
        <taxon>Apicomplexa</taxon>
        <taxon>Aconoidasida</taxon>
        <taxon>Haemosporida</taxon>
        <taxon>Plasmodiidae</taxon>
        <taxon>Plasmodium</taxon>
        <taxon>Plasmodium (Vinckeia)</taxon>
    </lineage>
</organism>
<dbReference type="AlphaFoldDB" id="Q7RBU4"/>
<dbReference type="EMBL" id="AABL01002003">
    <property type="protein sequence ID" value="EAA18190.1"/>
    <property type="molecule type" value="Genomic_DNA"/>
</dbReference>
<keyword evidence="2" id="KW-1185">Reference proteome</keyword>
<dbReference type="InParanoid" id="Q7RBU4"/>
<name>Q7RBU4_PLAYO</name>
<dbReference type="Proteomes" id="UP000008553">
    <property type="component" value="Unassembled WGS sequence"/>
</dbReference>
<proteinExistence type="predicted"/>
<dbReference type="KEGG" id="pyo:PY17X_1449100"/>